<keyword evidence="13 21" id="KW-0503">Monooxygenase</keyword>
<evidence type="ECO:0000256" key="15">
    <source>
        <dbReference type="ARBA" id="ARBA00023128"/>
    </source>
</evidence>
<evidence type="ECO:0000256" key="21">
    <source>
        <dbReference type="RuleBase" id="RU000461"/>
    </source>
</evidence>
<evidence type="ECO:0000256" key="14">
    <source>
        <dbReference type="ARBA" id="ARBA00023098"/>
    </source>
</evidence>
<evidence type="ECO:0000256" key="4">
    <source>
        <dbReference type="ARBA" id="ARBA00012764"/>
    </source>
</evidence>
<evidence type="ECO:0000256" key="10">
    <source>
        <dbReference type="ARBA" id="ARBA00022946"/>
    </source>
</evidence>
<dbReference type="InterPro" id="IPR036396">
    <property type="entry name" value="Cyt_P450_sf"/>
</dbReference>
<dbReference type="AlphaFoldDB" id="A0AAD7TAA3"/>
<evidence type="ECO:0000256" key="8">
    <source>
        <dbReference type="ARBA" id="ARBA00022723"/>
    </source>
</evidence>
<dbReference type="InterPro" id="IPR002401">
    <property type="entry name" value="Cyt_P450_E_grp-I"/>
</dbReference>
<comment type="subcellular location">
    <subcellularLocation>
        <location evidence="22">Mitochondrion inner membrane</location>
        <topology evidence="22">Peripheral membrane protein</topology>
    </subcellularLocation>
    <text evidence="22">Localizes to the matrix side of the mitochondrion inner membrane.</text>
</comment>
<comment type="catalytic activity">
    <reaction evidence="22">
        <text>6 reduced [adrenodoxin] + cholesterol + 3 O2 + 6 H(+) = 4-methylpentanal + pregnenolone + 6 oxidized [adrenodoxin] + 4 H2O</text>
        <dbReference type="Rhea" id="RHEA:35739"/>
        <dbReference type="Rhea" id="RHEA-COMP:9998"/>
        <dbReference type="Rhea" id="RHEA-COMP:9999"/>
        <dbReference type="ChEBI" id="CHEBI:15377"/>
        <dbReference type="ChEBI" id="CHEBI:15378"/>
        <dbReference type="ChEBI" id="CHEBI:15379"/>
        <dbReference type="ChEBI" id="CHEBI:16113"/>
        <dbReference type="ChEBI" id="CHEBI:16581"/>
        <dbReference type="ChEBI" id="CHEBI:17998"/>
        <dbReference type="ChEBI" id="CHEBI:33737"/>
        <dbReference type="ChEBI" id="CHEBI:33738"/>
        <dbReference type="EC" id="1.14.15.6"/>
    </reaction>
</comment>
<evidence type="ECO:0000256" key="12">
    <source>
        <dbReference type="ARBA" id="ARBA00023004"/>
    </source>
</evidence>
<sequence length="518" mass="59371">MIGSWRLCSRSVALCRSPWSLYGDGGWGAPARGFHSASVSHGTNPDSSQGVRPFDDMPGMWKNSTANLFTFWKRGGLENSHEITIENFKTFGPIYREKLGTYESVNIISPDDGAILFKAEGFYPERLTIEAWRYYRKYRNYNNGVMLKSGKAWRDVRITLNKEVLLPAVQDKFVHLLDEVGQSFVKHIRGEIERSGENKWTIDLTQDLFKFALESIGFVLYGQRFKLLEGHIEPETQHFINCIAKMFSFTRPFLYIPPWLLHYLGTKAWKDYLEAWDGIFDFGDRCIQKIEKQIEDGLDVVKESPGVLTTLLMQGNMSVDDIRASITELMAGGVDTTSITLLWTLYELAKQPSLQEELRAEIAAARKSTQGDLVQMLKIIPLVKGCLKETLRIHPIAVNLQRYTTEDIVIQNYHIPSGTLVQLNSYAMGRDPQYFRNPEKYIPSRWLEGDSRYFRNVGFGFGPRQCIGRRIAETEMQLCLIHMLENFRFENSGKEDVQSTFSLILIPGEPIILTMRPL</sequence>
<dbReference type="EC" id="1.14.15.6" evidence="4 22"/>
<evidence type="ECO:0000256" key="19">
    <source>
        <dbReference type="ARBA" id="ARBA00023250"/>
    </source>
</evidence>
<dbReference type="InterPro" id="IPR001128">
    <property type="entry name" value="Cyt_P450"/>
</dbReference>
<dbReference type="GO" id="GO:0005743">
    <property type="term" value="C:mitochondrial inner membrane"/>
    <property type="evidence" value="ECO:0007669"/>
    <property type="project" value="UniProtKB-SubCell"/>
</dbReference>
<dbReference type="InterPro" id="IPR050479">
    <property type="entry name" value="CYP11_CYP27_families"/>
</dbReference>
<keyword evidence="16 22" id="KW-0472">Membrane</keyword>
<evidence type="ECO:0000256" key="11">
    <source>
        <dbReference type="ARBA" id="ARBA00023002"/>
    </source>
</evidence>
<reference evidence="23" key="1">
    <citation type="journal article" date="2023" name="Science">
        <title>Genome structures resolve the early diversification of teleost fishes.</title>
        <authorList>
            <person name="Parey E."/>
            <person name="Louis A."/>
            <person name="Montfort J."/>
            <person name="Bouchez O."/>
            <person name="Roques C."/>
            <person name="Iampietro C."/>
            <person name="Lluch J."/>
            <person name="Castinel A."/>
            <person name="Donnadieu C."/>
            <person name="Desvignes T."/>
            <person name="Floi Bucao C."/>
            <person name="Jouanno E."/>
            <person name="Wen M."/>
            <person name="Mejri S."/>
            <person name="Dirks R."/>
            <person name="Jansen H."/>
            <person name="Henkel C."/>
            <person name="Chen W.J."/>
            <person name="Zahm M."/>
            <person name="Cabau C."/>
            <person name="Klopp C."/>
            <person name="Thompson A.W."/>
            <person name="Robinson-Rechavi M."/>
            <person name="Braasch I."/>
            <person name="Lecointre G."/>
            <person name="Bobe J."/>
            <person name="Postlethwait J.H."/>
            <person name="Berthelot C."/>
            <person name="Roest Crollius H."/>
            <person name="Guiguen Y."/>
        </authorList>
    </citation>
    <scope>NUCLEOTIDE SEQUENCE</scope>
    <source>
        <strain evidence="23">NC1722</strain>
    </source>
</reference>
<dbReference type="GO" id="GO:0071375">
    <property type="term" value="P:cellular response to peptide hormone stimulus"/>
    <property type="evidence" value="ECO:0007669"/>
    <property type="project" value="TreeGrafter"/>
</dbReference>
<evidence type="ECO:0000256" key="7">
    <source>
        <dbReference type="ARBA" id="ARBA00022617"/>
    </source>
</evidence>
<evidence type="ECO:0000256" key="6">
    <source>
        <dbReference type="ARBA" id="ARBA00022548"/>
    </source>
</evidence>
<keyword evidence="18 22" id="KW-0753">Steroid metabolism</keyword>
<comment type="similarity">
    <text evidence="3 21">Belongs to the cytochrome P450 family.</text>
</comment>
<evidence type="ECO:0000256" key="16">
    <source>
        <dbReference type="ARBA" id="ARBA00023136"/>
    </source>
</evidence>
<evidence type="ECO:0000256" key="1">
    <source>
        <dbReference type="ARBA" id="ARBA00001971"/>
    </source>
</evidence>
<dbReference type="GO" id="GO:0034650">
    <property type="term" value="P:cortisol metabolic process"/>
    <property type="evidence" value="ECO:0007669"/>
    <property type="project" value="TreeGrafter"/>
</dbReference>
<dbReference type="PANTHER" id="PTHR24279:SF3">
    <property type="entry name" value="CHOLESTEROL SIDE-CHAIN CLEAVAGE ENZYME, MITOCHONDRIAL"/>
    <property type="match status" value="1"/>
</dbReference>
<accession>A0AAD7TAA3</accession>
<evidence type="ECO:0000256" key="17">
    <source>
        <dbReference type="ARBA" id="ARBA00023166"/>
    </source>
</evidence>
<keyword evidence="15 22" id="KW-0496">Mitochondrion</keyword>
<comment type="cofactor">
    <cofactor evidence="1 20 22">
        <name>heme</name>
        <dbReference type="ChEBI" id="CHEBI:30413"/>
    </cofactor>
</comment>
<comment type="caution">
    <text evidence="23">The sequence shown here is derived from an EMBL/GenBank/DDBJ whole genome shotgun (WGS) entry which is preliminary data.</text>
</comment>
<evidence type="ECO:0000256" key="2">
    <source>
        <dbReference type="ARBA" id="ARBA00005108"/>
    </source>
</evidence>
<dbReference type="PRINTS" id="PR00463">
    <property type="entry name" value="EP450I"/>
</dbReference>
<evidence type="ECO:0000256" key="20">
    <source>
        <dbReference type="PIRSR" id="PIRSR602401-1"/>
    </source>
</evidence>
<keyword evidence="17 22" id="KW-1207">Sterol metabolism</keyword>
<dbReference type="PRINTS" id="PR00385">
    <property type="entry name" value="P450"/>
</dbReference>
<keyword evidence="12 20" id="KW-0408">Iron</keyword>
<dbReference type="Gene3D" id="1.10.630.10">
    <property type="entry name" value="Cytochrome P450"/>
    <property type="match status" value="1"/>
</dbReference>
<proteinExistence type="inferred from homology"/>
<dbReference type="Proteomes" id="UP001221898">
    <property type="component" value="Unassembled WGS sequence"/>
</dbReference>
<evidence type="ECO:0000256" key="5">
    <source>
        <dbReference type="ARBA" id="ARBA00019844"/>
    </source>
</evidence>
<dbReference type="EMBL" id="JAINUG010000004">
    <property type="protein sequence ID" value="KAJ8417245.1"/>
    <property type="molecule type" value="Genomic_DNA"/>
</dbReference>
<dbReference type="SUPFAM" id="SSF48264">
    <property type="entry name" value="Cytochrome P450"/>
    <property type="match status" value="1"/>
</dbReference>
<evidence type="ECO:0000256" key="18">
    <source>
        <dbReference type="ARBA" id="ARBA00023221"/>
    </source>
</evidence>
<keyword evidence="9" id="KW-0999">Mitochondrion inner membrane</keyword>
<organism evidence="23 24">
    <name type="scientific">Aldrovandia affinis</name>
    <dbReference type="NCBI Taxonomy" id="143900"/>
    <lineage>
        <taxon>Eukaryota</taxon>
        <taxon>Metazoa</taxon>
        <taxon>Chordata</taxon>
        <taxon>Craniata</taxon>
        <taxon>Vertebrata</taxon>
        <taxon>Euteleostomi</taxon>
        <taxon>Actinopterygii</taxon>
        <taxon>Neopterygii</taxon>
        <taxon>Teleostei</taxon>
        <taxon>Notacanthiformes</taxon>
        <taxon>Halosauridae</taxon>
        <taxon>Aldrovandia</taxon>
    </lineage>
</organism>
<feature type="binding site" description="axial binding residue" evidence="20">
    <location>
        <position position="466"/>
    </location>
    <ligand>
        <name>heme</name>
        <dbReference type="ChEBI" id="CHEBI:30413"/>
    </ligand>
    <ligandPart>
        <name>Fe</name>
        <dbReference type="ChEBI" id="CHEBI:18248"/>
    </ligandPart>
</feature>
<keyword evidence="8 20" id="KW-0479">Metal-binding</keyword>
<dbReference type="GO" id="GO:0006704">
    <property type="term" value="P:glucocorticoid biosynthetic process"/>
    <property type="evidence" value="ECO:0007669"/>
    <property type="project" value="TreeGrafter"/>
</dbReference>
<keyword evidence="10 22" id="KW-0809">Transit peptide</keyword>
<gene>
    <name evidence="23" type="ORF">AAFF_G00284720</name>
</gene>
<evidence type="ECO:0000256" key="9">
    <source>
        <dbReference type="ARBA" id="ARBA00022792"/>
    </source>
</evidence>
<dbReference type="GO" id="GO:0008386">
    <property type="term" value="F:cholesterol monooxygenase (side-chain-cleaving) activity"/>
    <property type="evidence" value="ECO:0007669"/>
    <property type="project" value="UniProtKB-EC"/>
</dbReference>
<keyword evidence="14 22" id="KW-0443">Lipid metabolism</keyword>
<evidence type="ECO:0000256" key="22">
    <source>
        <dbReference type="RuleBase" id="RU364077"/>
    </source>
</evidence>
<keyword evidence="11 21" id="KW-0560">Oxidoreductase</keyword>
<keyword evidence="19 22" id="KW-0755">Steroidogenesis</keyword>
<dbReference type="GO" id="GO:0020037">
    <property type="term" value="F:heme binding"/>
    <property type="evidence" value="ECO:0007669"/>
    <property type="project" value="InterPro"/>
</dbReference>
<name>A0AAD7TAA3_9TELE</name>
<dbReference type="InterPro" id="IPR017972">
    <property type="entry name" value="Cyt_P450_CS"/>
</dbReference>
<comment type="pathway">
    <text evidence="2 22">Lipid metabolism; C21-steroid hormone metabolism.</text>
</comment>
<evidence type="ECO:0000256" key="3">
    <source>
        <dbReference type="ARBA" id="ARBA00010617"/>
    </source>
</evidence>
<evidence type="ECO:0000256" key="13">
    <source>
        <dbReference type="ARBA" id="ARBA00023033"/>
    </source>
</evidence>
<dbReference type="PROSITE" id="PS00086">
    <property type="entry name" value="CYTOCHROME_P450"/>
    <property type="match status" value="1"/>
</dbReference>
<evidence type="ECO:0000313" key="23">
    <source>
        <dbReference type="EMBL" id="KAJ8417245.1"/>
    </source>
</evidence>
<keyword evidence="24" id="KW-1185">Reference proteome</keyword>
<dbReference type="PANTHER" id="PTHR24279">
    <property type="entry name" value="CYTOCHROME P450"/>
    <property type="match status" value="1"/>
</dbReference>
<keyword evidence="6 22" id="KW-0153">Cholesterol metabolism</keyword>
<comment type="function">
    <text evidence="22">A cytochrome P450 monooxygenase that catalyzes the side-chain hydroxylation and cleavage of cholesterol to pregnenolone, the precursor of most steroid hormones. Catalyzes three sequential oxidation reactions of cholesterol, namely the hydroxylation at C22 followed with the hydroxylation at C20 to yield 20R,22R-hydroxycholesterol that is further cleaved between C20 and C22 to yield the C21-steroid pregnenolone and 4-methylpentanal. Mechanistically, uses molecular oxygen inserting one oxygen atom into a substrate and reducing the second into a water molecule. Two electrons are provided by NADPH via a two-protein mitochondrial transfer system comprising flavoprotein FDXR (adrenodoxin/ferredoxin reductase) and nonheme iron-sulfur protein FDX1 or FDX2 (adrenodoxin/ferredoxin).</text>
</comment>
<keyword evidence="7 20" id="KW-0349">Heme</keyword>
<dbReference type="GO" id="GO:0006700">
    <property type="term" value="P:C21-steroid hormone biosynthetic process"/>
    <property type="evidence" value="ECO:0007669"/>
    <property type="project" value="TreeGrafter"/>
</dbReference>
<evidence type="ECO:0000313" key="24">
    <source>
        <dbReference type="Proteomes" id="UP001221898"/>
    </source>
</evidence>
<dbReference type="GO" id="GO:0008203">
    <property type="term" value="P:cholesterol metabolic process"/>
    <property type="evidence" value="ECO:0007669"/>
    <property type="project" value="UniProtKB-KW"/>
</dbReference>
<dbReference type="Pfam" id="PF00067">
    <property type="entry name" value="p450"/>
    <property type="match status" value="1"/>
</dbReference>
<protein>
    <recommendedName>
        <fullName evidence="5 22">Cholesterol side-chain cleavage enzyme, mitochondrial</fullName>
        <ecNumber evidence="4 22">1.14.15.6</ecNumber>
    </recommendedName>
    <alternativeName>
        <fullName evidence="22">Cholesterol desmolase</fullName>
    </alternativeName>
</protein>
<dbReference type="GO" id="GO:0005506">
    <property type="term" value="F:iron ion binding"/>
    <property type="evidence" value="ECO:0007669"/>
    <property type="project" value="InterPro"/>
</dbReference>